<dbReference type="PRINTS" id="PR00080">
    <property type="entry name" value="SDRFAMILY"/>
</dbReference>
<dbReference type="GO" id="GO:0047936">
    <property type="term" value="F:glucose 1-dehydrogenase [NAD(P)+] activity"/>
    <property type="evidence" value="ECO:0007669"/>
    <property type="project" value="UniProtKB-EC"/>
</dbReference>
<dbReference type="AlphaFoldDB" id="A0A6L7GXX2"/>
<proteinExistence type="inferred from homology"/>
<dbReference type="InterPro" id="IPR002347">
    <property type="entry name" value="SDR_fam"/>
</dbReference>
<organism evidence="3 4">
    <name type="scientific">Gordonia mangrovi</name>
    <dbReference type="NCBI Taxonomy" id="2665643"/>
    <lineage>
        <taxon>Bacteria</taxon>
        <taxon>Bacillati</taxon>
        <taxon>Actinomycetota</taxon>
        <taxon>Actinomycetes</taxon>
        <taxon>Mycobacteriales</taxon>
        <taxon>Gordoniaceae</taxon>
        <taxon>Gordonia</taxon>
    </lineage>
</organism>
<keyword evidence="2 3" id="KW-0560">Oxidoreductase</keyword>
<dbReference type="SUPFAM" id="SSF51735">
    <property type="entry name" value="NAD(P)-binding Rossmann-fold domains"/>
    <property type="match status" value="1"/>
</dbReference>
<accession>A0A6L7GXX2</accession>
<comment type="caution">
    <text evidence="3">The sequence shown here is derived from an EMBL/GenBank/DDBJ whole genome shotgun (WGS) entry which is preliminary data.</text>
</comment>
<dbReference type="PANTHER" id="PTHR24321:SF8">
    <property type="entry name" value="ESTRADIOL 17-BETA-DEHYDROGENASE 8-RELATED"/>
    <property type="match status" value="1"/>
</dbReference>
<comment type="similarity">
    <text evidence="1">Belongs to the short-chain dehydrogenases/reductases (SDR) family.</text>
</comment>
<sequence length="271" mass="27910">MADLEGKVAIITGSGSGIGETTAELFAAEGASVVVADINTDAAERVAKSIVAAGGQASACTFDLGDHQSIAALFDYTTDTYGGLDAIFNNASATHIAKNLDHDIARADASAWDETFRINVSGTMLCTKMAAERIRERGRGSIINATSDAGATGDLGHPAYGAGKAAIARLTTYAAVEYGRHGIRCNAISPGLIVTPATEKDWAAGKMAEIMTRQHLMGRLGAREDIAHAAIFLASDKSSFITGQVIHVDGGLLAHAPYVADISDLMAGAGS</sequence>
<dbReference type="Proteomes" id="UP000475545">
    <property type="component" value="Unassembled WGS sequence"/>
</dbReference>
<dbReference type="FunFam" id="3.40.50.720:FF:000084">
    <property type="entry name" value="Short-chain dehydrogenase reductase"/>
    <property type="match status" value="1"/>
</dbReference>
<dbReference type="EC" id="1.1.1.47" evidence="3"/>
<evidence type="ECO:0000256" key="1">
    <source>
        <dbReference type="ARBA" id="ARBA00006484"/>
    </source>
</evidence>
<dbReference type="PRINTS" id="PR00081">
    <property type="entry name" value="GDHRDH"/>
</dbReference>
<dbReference type="PANTHER" id="PTHR24321">
    <property type="entry name" value="DEHYDROGENASES, SHORT CHAIN"/>
    <property type="match status" value="1"/>
</dbReference>
<evidence type="ECO:0000313" key="3">
    <source>
        <dbReference type="EMBL" id="MXP23505.1"/>
    </source>
</evidence>
<dbReference type="InterPro" id="IPR036291">
    <property type="entry name" value="NAD(P)-bd_dom_sf"/>
</dbReference>
<dbReference type="Pfam" id="PF13561">
    <property type="entry name" value="adh_short_C2"/>
    <property type="match status" value="1"/>
</dbReference>
<keyword evidence="4" id="KW-1185">Reference proteome</keyword>
<dbReference type="NCBIfam" id="NF005559">
    <property type="entry name" value="PRK07231.1"/>
    <property type="match status" value="1"/>
</dbReference>
<evidence type="ECO:0000313" key="4">
    <source>
        <dbReference type="Proteomes" id="UP000475545"/>
    </source>
</evidence>
<dbReference type="Gene3D" id="3.40.50.720">
    <property type="entry name" value="NAD(P)-binding Rossmann-like Domain"/>
    <property type="match status" value="1"/>
</dbReference>
<evidence type="ECO:0000256" key="2">
    <source>
        <dbReference type="ARBA" id="ARBA00023002"/>
    </source>
</evidence>
<dbReference type="EMBL" id="WMBR01000005">
    <property type="protein sequence ID" value="MXP23505.1"/>
    <property type="molecule type" value="Genomic_DNA"/>
</dbReference>
<reference evidence="3 4" key="1">
    <citation type="submission" date="2019-11" db="EMBL/GenBank/DDBJ databases">
        <title>Gordonia sp. nov., a novel actinobacterium isolated from mangrove soil in Hainan.</title>
        <authorList>
            <person name="Huang X."/>
            <person name="Xie Y."/>
            <person name="Chu X."/>
            <person name="Xiao K."/>
        </authorList>
    </citation>
    <scope>NUCLEOTIDE SEQUENCE [LARGE SCALE GENOMIC DNA]</scope>
    <source>
        <strain evidence="3 4">HNM0687</strain>
    </source>
</reference>
<name>A0A6L7GXX2_9ACTN</name>
<dbReference type="RefSeq" id="WP_160903658.1">
    <property type="nucleotide sequence ID" value="NZ_CP102850.1"/>
</dbReference>
<gene>
    <name evidence="3" type="ORF">GIY30_19375</name>
</gene>
<protein>
    <submittedName>
        <fullName evidence="3">Glucose 1-dehydrogenase</fullName>
        <ecNumber evidence="3">1.1.1.47</ecNumber>
    </submittedName>
</protein>